<dbReference type="RefSeq" id="WP_100993314.1">
    <property type="nucleotide sequence ID" value="NZ_CP025096.1"/>
</dbReference>
<dbReference type="Proteomes" id="UP000232883">
    <property type="component" value="Chromosome"/>
</dbReference>
<dbReference type="SUPFAM" id="SSF52172">
    <property type="entry name" value="CheY-like"/>
    <property type="match status" value="1"/>
</dbReference>
<protein>
    <submittedName>
        <fullName evidence="3">Response regulator</fullName>
    </submittedName>
</protein>
<dbReference type="SMART" id="SM00448">
    <property type="entry name" value="REC"/>
    <property type="match status" value="1"/>
</dbReference>
<organism evidence="3 4">
    <name type="scientific">Spirosoma pollinicola</name>
    <dbReference type="NCBI Taxonomy" id="2057025"/>
    <lineage>
        <taxon>Bacteria</taxon>
        <taxon>Pseudomonadati</taxon>
        <taxon>Bacteroidota</taxon>
        <taxon>Cytophagia</taxon>
        <taxon>Cytophagales</taxon>
        <taxon>Cytophagaceae</taxon>
        <taxon>Spirosoma</taxon>
    </lineage>
</organism>
<dbReference type="PANTHER" id="PTHR44520">
    <property type="entry name" value="RESPONSE REGULATOR RCP1-RELATED"/>
    <property type="match status" value="1"/>
</dbReference>
<evidence type="ECO:0000313" key="3">
    <source>
        <dbReference type="EMBL" id="AUD06779.1"/>
    </source>
</evidence>
<dbReference type="InterPro" id="IPR052893">
    <property type="entry name" value="TCS_response_regulator"/>
</dbReference>
<dbReference type="Gene3D" id="3.40.50.2300">
    <property type="match status" value="1"/>
</dbReference>
<keyword evidence="4" id="KW-1185">Reference proteome</keyword>
<evidence type="ECO:0000313" key="4">
    <source>
        <dbReference type="Proteomes" id="UP000232883"/>
    </source>
</evidence>
<sequence length="143" mass="16654">MDRKYDLSYIVVDDDEDDRYFLRLALEQAHRPLPVYEFTNGQELLDYLIYNAQIRQDINTHWLVVLDVNMPILNGLETLKCIRQNPAWQTLPVLMLSTSDNPSIRQQALDQGANGYLVKPTSLTSYASLFDDFFAPWLQKNQL</sequence>
<dbReference type="GO" id="GO:0000160">
    <property type="term" value="P:phosphorelay signal transduction system"/>
    <property type="evidence" value="ECO:0007669"/>
    <property type="project" value="InterPro"/>
</dbReference>
<dbReference type="InterPro" id="IPR011006">
    <property type="entry name" value="CheY-like_superfamily"/>
</dbReference>
<feature type="modified residue" description="4-aspartylphosphate" evidence="1">
    <location>
        <position position="67"/>
    </location>
</feature>
<feature type="domain" description="Response regulatory" evidence="2">
    <location>
        <begin position="8"/>
        <end position="134"/>
    </location>
</feature>
<evidence type="ECO:0000259" key="2">
    <source>
        <dbReference type="PROSITE" id="PS50110"/>
    </source>
</evidence>
<proteinExistence type="predicted"/>
<keyword evidence="1" id="KW-0597">Phosphoprotein</keyword>
<dbReference type="PANTHER" id="PTHR44520:SF2">
    <property type="entry name" value="RESPONSE REGULATOR RCP1"/>
    <property type="match status" value="1"/>
</dbReference>
<dbReference type="EMBL" id="CP025096">
    <property type="protein sequence ID" value="AUD06779.1"/>
    <property type="molecule type" value="Genomic_DNA"/>
</dbReference>
<dbReference type="KEGG" id="spir:CWM47_36000"/>
<evidence type="ECO:0000256" key="1">
    <source>
        <dbReference type="PROSITE-ProRule" id="PRU00169"/>
    </source>
</evidence>
<gene>
    <name evidence="3" type="ORF">CWM47_36000</name>
</gene>
<dbReference type="InterPro" id="IPR001789">
    <property type="entry name" value="Sig_transdc_resp-reg_receiver"/>
</dbReference>
<reference evidence="3 4" key="1">
    <citation type="submission" date="2017-11" db="EMBL/GenBank/DDBJ databases">
        <title>Taxonomic description and genome sequences of Spirosoma HA7 sp. nov., isolated from pollen microhabitat of Corylus avellana.</title>
        <authorList>
            <person name="Ambika Manirajan B."/>
            <person name="Suarez C."/>
            <person name="Ratering S."/>
            <person name="Geissler-Plaum R."/>
            <person name="Cardinale M."/>
            <person name="Sylvia S."/>
        </authorList>
    </citation>
    <scope>NUCLEOTIDE SEQUENCE [LARGE SCALE GENOMIC DNA]</scope>
    <source>
        <strain evidence="3 4">HA7</strain>
    </source>
</reference>
<dbReference type="Pfam" id="PF00072">
    <property type="entry name" value="Response_reg"/>
    <property type="match status" value="1"/>
</dbReference>
<dbReference type="OrthoDB" id="671006at2"/>
<dbReference type="PROSITE" id="PS50110">
    <property type="entry name" value="RESPONSE_REGULATORY"/>
    <property type="match status" value="1"/>
</dbReference>
<dbReference type="AlphaFoldDB" id="A0A2K8ZAD0"/>
<accession>A0A2K8ZAD0</accession>
<name>A0A2K8ZAD0_9BACT</name>